<dbReference type="EMBL" id="JBHUOJ010000019">
    <property type="protein sequence ID" value="MFD2833412.1"/>
    <property type="molecule type" value="Genomic_DNA"/>
</dbReference>
<comment type="caution">
    <text evidence="1">The sequence shown here is derived from an EMBL/GenBank/DDBJ whole genome shotgun (WGS) entry which is preliminary data.</text>
</comment>
<evidence type="ECO:0000313" key="2">
    <source>
        <dbReference type="Proteomes" id="UP001597438"/>
    </source>
</evidence>
<dbReference type="Proteomes" id="UP001597438">
    <property type="component" value="Unassembled WGS sequence"/>
</dbReference>
<organism evidence="1 2">
    <name type="scientific">Christiangramia antarctica</name>
    <dbReference type="NCBI Taxonomy" id="2058158"/>
    <lineage>
        <taxon>Bacteria</taxon>
        <taxon>Pseudomonadati</taxon>
        <taxon>Bacteroidota</taxon>
        <taxon>Flavobacteriia</taxon>
        <taxon>Flavobacteriales</taxon>
        <taxon>Flavobacteriaceae</taxon>
        <taxon>Christiangramia</taxon>
    </lineage>
</organism>
<accession>A0ABW5X4F6</accession>
<keyword evidence="2" id="KW-1185">Reference proteome</keyword>
<proteinExistence type="predicted"/>
<protein>
    <submittedName>
        <fullName evidence="1">Uncharacterized protein</fullName>
    </submittedName>
</protein>
<evidence type="ECO:0000313" key="1">
    <source>
        <dbReference type="EMBL" id="MFD2833412.1"/>
    </source>
</evidence>
<name>A0ABW5X4F6_9FLAO</name>
<gene>
    <name evidence="1" type="ORF">ACFSYS_08930</name>
</gene>
<reference evidence="2" key="1">
    <citation type="journal article" date="2019" name="Int. J. Syst. Evol. Microbiol.">
        <title>The Global Catalogue of Microorganisms (GCM) 10K type strain sequencing project: providing services to taxonomists for standard genome sequencing and annotation.</title>
        <authorList>
            <consortium name="The Broad Institute Genomics Platform"/>
            <consortium name="The Broad Institute Genome Sequencing Center for Infectious Disease"/>
            <person name="Wu L."/>
            <person name="Ma J."/>
        </authorList>
    </citation>
    <scope>NUCLEOTIDE SEQUENCE [LARGE SCALE GENOMIC DNA]</scope>
    <source>
        <strain evidence="2">KCTC 52925</strain>
    </source>
</reference>
<dbReference type="RefSeq" id="WP_279347060.1">
    <property type="nucleotide sequence ID" value="NZ_JBHUOJ010000019.1"/>
</dbReference>
<sequence length="41" mass="4973">MNSGTGFFEDEEDYFFERGIQQVKRTELKRQQTDILPKINY</sequence>